<proteinExistence type="inferred from homology"/>
<dbReference type="InterPro" id="IPR000847">
    <property type="entry name" value="LysR_HTH_N"/>
</dbReference>
<dbReference type="GO" id="GO:0003700">
    <property type="term" value="F:DNA-binding transcription factor activity"/>
    <property type="evidence" value="ECO:0007669"/>
    <property type="project" value="InterPro"/>
</dbReference>
<dbReference type="InterPro" id="IPR036388">
    <property type="entry name" value="WH-like_DNA-bd_sf"/>
</dbReference>
<keyword evidence="4" id="KW-0804">Transcription</keyword>
<dbReference type="PROSITE" id="PS50931">
    <property type="entry name" value="HTH_LYSR"/>
    <property type="match status" value="1"/>
</dbReference>
<evidence type="ECO:0000313" key="6">
    <source>
        <dbReference type="EMBL" id="VVD66934.1"/>
    </source>
</evidence>
<organism evidence="6 7">
    <name type="scientific">Pandoraea communis</name>
    <dbReference type="NCBI Taxonomy" id="2508297"/>
    <lineage>
        <taxon>Bacteria</taxon>
        <taxon>Pseudomonadati</taxon>
        <taxon>Pseudomonadota</taxon>
        <taxon>Betaproteobacteria</taxon>
        <taxon>Burkholderiales</taxon>
        <taxon>Burkholderiaceae</taxon>
        <taxon>Pandoraea</taxon>
    </lineage>
</organism>
<protein>
    <submittedName>
        <fullName evidence="6">LysR family transcriptional regulator</fullName>
    </submittedName>
</protein>
<dbReference type="SUPFAM" id="SSF53850">
    <property type="entry name" value="Periplasmic binding protein-like II"/>
    <property type="match status" value="1"/>
</dbReference>
<evidence type="ECO:0000313" key="7">
    <source>
        <dbReference type="Proteomes" id="UP000337189"/>
    </source>
</evidence>
<evidence type="ECO:0000256" key="2">
    <source>
        <dbReference type="ARBA" id="ARBA00023015"/>
    </source>
</evidence>
<dbReference type="FunFam" id="1.10.10.10:FF:000001">
    <property type="entry name" value="LysR family transcriptional regulator"/>
    <property type="match status" value="1"/>
</dbReference>
<evidence type="ECO:0000256" key="3">
    <source>
        <dbReference type="ARBA" id="ARBA00023125"/>
    </source>
</evidence>
<keyword evidence="3" id="KW-0238">DNA-binding</keyword>
<dbReference type="PANTHER" id="PTHR30537">
    <property type="entry name" value="HTH-TYPE TRANSCRIPTIONAL REGULATOR"/>
    <property type="match status" value="1"/>
</dbReference>
<dbReference type="InterPro" id="IPR058163">
    <property type="entry name" value="LysR-type_TF_proteobact-type"/>
</dbReference>
<comment type="similarity">
    <text evidence="1">Belongs to the LysR transcriptional regulatory family.</text>
</comment>
<reference evidence="6 7" key="1">
    <citation type="submission" date="2019-08" db="EMBL/GenBank/DDBJ databases">
        <authorList>
            <person name="Peeters C."/>
        </authorList>
    </citation>
    <scope>NUCLEOTIDE SEQUENCE [LARGE SCALE GENOMIC DNA]</scope>
    <source>
        <strain evidence="6 7">LMG 31110</strain>
    </source>
</reference>
<feature type="domain" description="HTH lysR-type" evidence="5">
    <location>
        <begin position="7"/>
        <end position="64"/>
    </location>
</feature>
<dbReference type="AlphaFoldDB" id="A0A5E4RWX4"/>
<evidence type="ECO:0000259" key="5">
    <source>
        <dbReference type="PROSITE" id="PS50931"/>
    </source>
</evidence>
<dbReference type="InterPro" id="IPR005119">
    <property type="entry name" value="LysR_subst-bd"/>
</dbReference>
<dbReference type="InterPro" id="IPR036390">
    <property type="entry name" value="WH_DNA-bd_sf"/>
</dbReference>
<dbReference type="Pfam" id="PF00126">
    <property type="entry name" value="HTH_1"/>
    <property type="match status" value="1"/>
</dbReference>
<dbReference type="EMBL" id="CABPSJ010000001">
    <property type="protein sequence ID" value="VVD66934.1"/>
    <property type="molecule type" value="Genomic_DNA"/>
</dbReference>
<dbReference type="SUPFAM" id="SSF46785">
    <property type="entry name" value="Winged helix' DNA-binding domain"/>
    <property type="match status" value="1"/>
</dbReference>
<dbReference type="Proteomes" id="UP000337189">
    <property type="component" value="Unassembled WGS sequence"/>
</dbReference>
<dbReference type="PRINTS" id="PR00039">
    <property type="entry name" value="HTHLYSR"/>
</dbReference>
<sequence length="311" mass="34408">MRKFKTPGTAALLAFEAAARHESFTHAARELFLTESAVSRQIATLETQLGVRLFVRAKQRVVLTRAGRLYGTQVRRTLEQLDRDTLAIMAHGSGGGYLELAVLPTFASEWLIPRMKDFDDRHPDVRVNMGVHTDLFTFDETHFEAAIHFGQPTWPGTSSDYLFGEEVVPVCHPSLLKGPVRNAADLLTYALLHSTTRPSAWTQWFAEQRIEDNRTLQGVRYELHTMLIAGAAAGLGIALVPKFFVEGQLASLGLTIPFDVKSVAGSAYYLVYPTELTHGQPLSVFREWLLTQASAYRPEEPEGRAGAPGAA</sequence>
<dbReference type="GO" id="GO:0043565">
    <property type="term" value="F:sequence-specific DNA binding"/>
    <property type="evidence" value="ECO:0007669"/>
    <property type="project" value="TreeGrafter"/>
</dbReference>
<dbReference type="RefSeq" id="WP_150689510.1">
    <property type="nucleotide sequence ID" value="NZ_CABPSJ010000001.1"/>
</dbReference>
<dbReference type="Gene3D" id="1.10.10.10">
    <property type="entry name" value="Winged helix-like DNA-binding domain superfamily/Winged helix DNA-binding domain"/>
    <property type="match status" value="1"/>
</dbReference>
<accession>A0A5E4RWX4</accession>
<name>A0A5E4RWX4_9BURK</name>
<dbReference type="Pfam" id="PF03466">
    <property type="entry name" value="LysR_substrate"/>
    <property type="match status" value="1"/>
</dbReference>
<evidence type="ECO:0000256" key="4">
    <source>
        <dbReference type="ARBA" id="ARBA00023163"/>
    </source>
</evidence>
<dbReference type="GO" id="GO:0006351">
    <property type="term" value="P:DNA-templated transcription"/>
    <property type="evidence" value="ECO:0007669"/>
    <property type="project" value="TreeGrafter"/>
</dbReference>
<dbReference type="Gene3D" id="3.40.190.10">
    <property type="entry name" value="Periplasmic binding protein-like II"/>
    <property type="match status" value="2"/>
</dbReference>
<evidence type="ECO:0000256" key="1">
    <source>
        <dbReference type="ARBA" id="ARBA00009437"/>
    </source>
</evidence>
<dbReference type="OrthoDB" id="9178397at2"/>
<dbReference type="PANTHER" id="PTHR30537:SF26">
    <property type="entry name" value="GLYCINE CLEAVAGE SYSTEM TRANSCRIPTIONAL ACTIVATOR"/>
    <property type="match status" value="1"/>
</dbReference>
<keyword evidence="2" id="KW-0805">Transcription regulation</keyword>
<gene>
    <name evidence="6" type="ORF">PCO31110_00398</name>
</gene>